<dbReference type="PANTHER" id="PTHR42794:SF1">
    <property type="entry name" value="HEMIN IMPORT ATP-BINDING PROTEIN HMUV"/>
    <property type="match status" value="1"/>
</dbReference>
<protein>
    <submittedName>
        <fullName evidence="8">ABC transporter ATP-binding protein</fullName>
    </submittedName>
</protein>
<evidence type="ECO:0000259" key="7">
    <source>
        <dbReference type="PROSITE" id="PS50893"/>
    </source>
</evidence>
<evidence type="ECO:0000256" key="5">
    <source>
        <dbReference type="ARBA" id="ARBA00022967"/>
    </source>
</evidence>
<sequence>MSVQLIACDVSVTLGKRKVLNAVSFEASKGEFLGLIGPNGAGKSTLLKTLAGLLCPDSGAIRFSRHNITDMSPQERARKIAYLPQARSVYWSVTARDIVALGRFAYGAPLTENPHDTAAIERGLKDAGADHLAKRPAAELSGGELARVHLARALAGETPLLLADEPIAALDPAHQMAVMTLLKTKSSEGGLVIAALHDLSLAARYCSRLIVLKEGSIASDGAPGDVLRPSLLKSAFSVDGTIVERAGHIDLTLQPIDHSV</sequence>
<evidence type="ECO:0000256" key="6">
    <source>
        <dbReference type="ARBA" id="ARBA00037066"/>
    </source>
</evidence>
<dbReference type="Proteomes" id="UP001214043">
    <property type="component" value="Chromosome"/>
</dbReference>
<keyword evidence="2" id="KW-0813">Transport</keyword>
<dbReference type="KEGG" id="hfl:PUV54_04370"/>
<accession>A0AAF0CGP3</accession>
<dbReference type="AlphaFoldDB" id="A0AAF0CGP3"/>
<keyword evidence="5" id="KW-1278">Translocase</keyword>
<dbReference type="InterPro" id="IPR027417">
    <property type="entry name" value="P-loop_NTPase"/>
</dbReference>
<dbReference type="FunFam" id="3.40.50.300:FF:000134">
    <property type="entry name" value="Iron-enterobactin ABC transporter ATP-binding protein"/>
    <property type="match status" value="1"/>
</dbReference>
<evidence type="ECO:0000313" key="9">
    <source>
        <dbReference type="Proteomes" id="UP001214043"/>
    </source>
</evidence>
<dbReference type="SMART" id="SM00382">
    <property type="entry name" value="AAA"/>
    <property type="match status" value="1"/>
</dbReference>
<name>A0AAF0CGP3_9PROT</name>
<feature type="domain" description="ABC transporter" evidence="7">
    <location>
        <begin position="5"/>
        <end position="239"/>
    </location>
</feature>
<keyword evidence="9" id="KW-1185">Reference proteome</keyword>
<dbReference type="InterPro" id="IPR003593">
    <property type="entry name" value="AAA+_ATPase"/>
</dbReference>
<dbReference type="GO" id="GO:0005524">
    <property type="term" value="F:ATP binding"/>
    <property type="evidence" value="ECO:0007669"/>
    <property type="project" value="UniProtKB-KW"/>
</dbReference>
<dbReference type="PROSITE" id="PS50893">
    <property type="entry name" value="ABC_TRANSPORTER_2"/>
    <property type="match status" value="1"/>
</dbReference>
<proteinExistence type="inferred from homology"/>
<gene>
    <name evidence="8" type="ORF">PUV54_04370</name>
</gene>
<organism evidence="8 9">
    <name type="scientific">Hyphococcus flavus</name>
    <dbReference type="NCBI Taxonomy" id="1866326"/>
    <lineage>
        <taxon>Bacteria</taxon>
        <taxon>Pseudomonadati</taxon>
        <taxon>Pseudomonadota</taxon>
        <taxon>Alphaproteobacteria</taxon>
        <taxon>Parvularculales</taxon>
        <taxon>Parvularculaceae</taxon>
        <taxon>Hyphococcus</taxon>
    </lineage>
</organism>
<comment type="similarity">
    <text evidence="1">Belongs to the ABC transporter superfamily.</text>
</comment>
<evidence type="ECO:0000256" key="2">
    <source>
        <dbReference type="ARBA" id="ARBA00022448"/>
    </source>
</evidence>
<dbReference type="EMBL" id="CP118166">
    <property type="protein sequence ID" value="WDI32428.1"/>
    <property type="molecule type" value="Genomic_DNA"/>
</dbReference>
<evidence type="ECO:0000256" key="3">
    <source>
        <dbReference type="ARBA" id="ARBA00022741"/>
    </source>
</evidence>
<reference evidence="8" key="1">
    <citation type="submission" date="2023-02" db="EMBL/GenBank/DDBJ databases">
        <title>Genome sequence of Hyphococcus flavus.</title>
        <authorList>
            <person name="Rong J.-C."/>
            <person name="Zhao Q."/>
            <person name="Yi M."/>
            <person name="Wu J.-Y."/>
        </authorList>
    </citation>
    <scope>NUCLEOTIDE SEQUENCE</scope>
    <source>
        <strain evidence="8">MCCC 1K03223</strain>
    </source>
</reference>
<dbReference type="Pfam" id="PF00005">
    <property type="entry name" value="ABC_tran"/>
    <property type="match status" value="1"/>
</dbReference>
<dbReference type="RefSeq" id="WP_274494349.1">
    <property type="nucleotide sequence ID" value="NZ_CP118166.1"/>
</dbReference>
<keyword evidence="3" id="KW-0547">Nucleotide-binding</keyword>
<evidence type="ECO:0000256" key="1">
    <source>
        <dbReference type="ARBA" id="ARBA00005417"/>
    </source>
</evidence>
<dbReference type="PANTHER" id="PTHR42794">
    <property type="entry name" value="HEMIN IMPORT ATP-BINDING PROTEIN HMUV"/>
    <property type="match status" value="1"/>
</dbReference>
<evidence type="ECO:0000313" key="8">
    <source>
        <dbReference type="EMBL" id="WDI32428.1"/>
    </source>
</evidence>
<dbReference type="GO" id="GO:0016887">
    <property type="term" value="F:ATP hydrolysis activity"/>
    <property type="evidence" value="ECO:0007669"/>
    <property type="project" value="InterPro"/>
</dbReference>
<evidence type="ECO:0000256" key="4">
    <source>
        <dbReference type="ARBA" id="ARBA00022840"/>
    </source>
</evidence>
<dbReference type="InterPro" id="IPR003439">
    <property type="entry name" value="ABC_transporter-like_ATP-bd"/>
</dbReference>
<keyword evidence="4 8" id="KW-0067">ATP-binding</keyword>
<dbReference type="CDD" id="cd03214">
    <property type="entry name" value="ABC_Iron-Siderophores_B12_Hemin"/>
    <property type="match status" value="1"/>
</dbReference>
<dbReference type="Gene3D" id="3.40.50.300">
    <property type="entry name" value="P-loop containing nucleotide triphosphate hydrolases"/>
    <property type="match status" value="1"/>
</dbReference>
<dbReference type="SUPFAM" id="SSF52540">
    <property type="entry name" value="P-loop containing nucleoside triphosphate hydrolases"/>
    <property type="match status" value="1"/>
</dbReference>
<comment type="function">
    <text evidence="6">Part of the ABC transporter complex HmuTUV involved in hemin import. Responsible for energy coupling to the transport system.</text>
</comment>